<proteinExistence type="predicted"/>
<keyword evidence="3" id="KW-1185">Reference proteome</keyword>
<dbReference type="AlphaFoldDB" id="A0A5M3XC89"/>
<dbReference type="InterPro" id="IPR041413">
    <property type="entry name" value="MLTR_LBD"/>
</dbReference>
<dbReference type="PANTHER" id="PTHR35010">
    <property type="entry name" value="BLL4672 PROTEIN-RELATED"/>
    <property type="match status" value="1"/>
</dbReference>
<dbReference type="PANTHER" id="PTHR35010:SF2">
    <property type="entry name" value="BLL4672 PROTEIN"/>
    <property type="match status" value="1"/>
</dbReference>
<dbReference type="EMBL" id="BLAF01000011">
    <property type="protein sequence ID" value="GES19285.1"/>
    <property type="molecule type" value="Genomic_DNA"/>
</dbReference>
<protein>
    <recommendedName>
        <fullName evidence="1">MmyB-like transcription regulator ligand binding domain-containing protein</fullName>
    </recommendedName>
</protein>
<dbReference type="Pfam" id="PF17765">
    <property type="entry name" value="MLTR_LBD"/>
    <property type="match status" value="1"/>
</dbReference>
<dbReference type="RefSeq" id="WP_155344396.1">
    <property type="nucleotide sequence ID" value="NZ_BAAAHM010000007.1"/>
</dbReference>
<dbReference type="Gene3D" id="3.30.450.180">
    <property type="match status" value="1"/>
</dbReference>
<sequence>MNSSKILGDFLRDRRSGGGYGPRWRDWADPCLQRLIDGWYGVPVLLCDPLMNVCAANDLGAALLSGLRHTDNLFKLIFLDPAARDFFTEWPHIAAAATDVLHSIAAQGHHPGLTALLGELAEQSQEFRRMWAGHDVSSDARRVKRLRHPAVGELTLFCDVLDVVRLPGHHVLALQAEPGSPSEQALALLGSLAATAN</sequence>
<gene>
    <name evidence="2" type="ORF">Aple_021810</name>
</gene>
<name>A0A5M3XC89_9ACTN</name>
<accession>A0A5M3XC89</accession>
<evidence type="ECO:0000313" key="2">
    <source>
        <dbReference type="EMBL" id="GES19285.1"/>
    </source>
</evidence>
<comment type="caution">
    <text evidence="2">The sequence shown here is derived from an EMBL/GenBank/DDBJ whole genome shotgun (WGS) entry which is preliminary data.</text>
</comment>
<dbReference type="OrthoDB" id="3530405at2"/>
<evidence type="ECO:0000313" key="3">
    <source>
        <dbReference type="Proteomes" id="UP000377595"/>
    </source>
</evidence>
<feature type="domain" description="MmyB-like transcription regulator ligand binding" evidence="1">
    <location>
        <begin position="29"/>
        <end position="189"/>
    </location>
</feature>
<evidence type="ECO:0000259" key="1">
    <source>
        <dbReference type="Pfam" id="PF17765"/>
    </source>
</evidence>
<dbReference type="Proteomes" id="UP000377595">
    <property type="component" value="Unassembled WGS sequence"/>
</dbReference>
<reference evidence="2 3" key="1">
    <citation type="submission" date="2019-10" db="EMBL/GenBank/DDBJ databases">
        <title>Whole genome shotgun sequence of Acrocarpospora pleiomorpha NBRC 16267.</title>
        <authorList>
            <person name="Ichikawa N."/>
            <person name="Kimura A."/>
            <person name="Kitahashi Y."/>
            <person name="Komaki H."/>
            <person name="Oguchi A."/>
        </authorList>
    </citation>
    <scope>NUCLEOTIDE SEQUENCE [LARGE SCALE GENOMIC DNA]</scope>
    <source>
        <strain evidence="2 3">NBRC 16267</strain>
    </source>
</reference>
<organism evidence="2 3">
    <name type="scientific">Acrocarpospora pleiomorpha</name>
    <dbReference type="NCBI Taxonomy" id="90975"/>
    <lineage>
        <taxon>Bacteria</taxon>
        <taxon>Bacillati</taxon>
        <taxon>Actinomycetota</taxon>
        <taxon>Actinomycetes</taxon>
        <taxon>Streptosporangiales</taxon>
        <taxon>Streptosporangiaceae</taxon>
        <taxon>Acrocarpospora</taxon>
    </lineage>
</organism>